<accession>A0AAN8KTC6</accession>
<feature type="region of interest" description="Disordered" evidence="4">
    <location>
        <begin position="246"/>
        <end position="282"/>
    </location>
</feature>
<dbReference type="InterPro" id="IPR011029">
    <property type="entry name" value="DEATH-like_dom_sf"/>
</dbReference>
<feature type="compositionally biased region" description="Basic and acidic residues" evidence="4">
    <location>
        <begin position="355"/>
        <end position="376"/>
    </location>
</feature>
<keyword evidence="3" id="KW-0342">GTP-binding</keyword>
<dbReference type="Pfam" id="PF04548">
    <property type="entry name" value="AIG1"/>
    <property type="match status" value="1"/>
</dbReference>
<name>A0AAN8KTC6_9TELE</name>
<evidence type="ECO:0000256" key="1">
    <source>
        <dbReference type="ARBA" id="ARBA00008535"/>
    </source>
</evidence>
<dbReference type="Gene3D" id="1.10.533.10">
    <property type="entry name" value="Death Domain, Fas"/>
    <property type="match status" value="1"/>
</dbReference>
<feature type="domain" description="CARD" evidence="5">
    <location>
        <begin position="326"/>
        <end position="376"/>
    </location>
</feature>
<reference evidence="6 7" key="1">
    <citation type="submission" date="2021-04" db="EMBL/GenBank/DDBJ databases">
        <authorList>
            <person name="De Guttry C."/>
            <person name="Zahm M."/>
            <person name="Klopp C."/>
            <person name="Cabau C."/>
            <person name="Louis A."/>
            <person name="Berthelot C."/>
            <person name="Parey E."/>
            <person name="Roest Crollius H."/>
            <person name="Montfort J."/>
            <person name="Robinson-Rechavi M."/>
            <person name="Bucao C."/>
            <person name="Bouchez O."/>
            <person name="Gislard M."/>
            <person name="Lluch J."/>
            <person name="Milhes M."/>
            <person name="Lampietro C."/>
            <person name="Lopez Roques C."/>
            <person name="Donnadieu C."/>
            <person name="Braasch I."/>
            <person name="Desvignes T."/>
            <person name="Postlethwait J."/>
            <person name="Bobe J."/>
            <person name="Wedekind C."/>
            <person name="Guiguen Y."/>
        </authorList>
    </citation>
    <scope>NUCLEOTIDE SEQUENCE [LARGE SCALE GENOMIC DNA]</scope>
    <source>
        <strain evidence="6">Cs_M1</strain>
        <tissue evidence="6">Blood</tissue>
    </source>
</reference>
<evidence type="ECO:0000313" key="7">
    <source>
        <dbReference type="Proteomes" id="UP001356427"/>
    </source>
</evidence>
<dbReference type="CDD" id="cd01671">
    <property type="entry name" value="CARD"/>
    <property type="match status" value="1"/>
</dbReference>
<evidence type="ECO:0000256" key="2">
    <source>
        <dbReference type="ARBA" id="ARBA00022741"/>
    </source>
</evidence>
<dbReference type="InterPro" id="IPR045058">
    <property type="entry name" value="GIMA/IAN/Toc"/>
</dbReference>
<dbReference type="AlphaFoldDB" id="A0AAN8KTC6"/>
<proteinExistence type="inferred from homology"/>
<organism evidence="6 7">
    <name type="scientific">Coregonus suidteri</name>
    <dbReference type="NCBI Taxonomy" id="861788"/>
    <lineage>
        <taxon>Eukaryota</taxon>
        <taxon>Metazoa</taxon>
        <taxon>Chordata</taxon>
        <taxon>Craniata</taxon>
        <taxon>Vertebrata</taxon>
        <taxon>Euteleostomi</taxon>
        <taxon>Actinopterygii</taxon>
        <taxon>Neopterygii</taxon>
        <taxon>Teleostei</taxon>
        <taxon>Protacanthopterygii</taxon>
        <taxon>Salmoniformes</taxon>
        <taxon>Salmonidae</taxon>
        <taxon>Coregoninae</taxon>
        <taxon>Coregonus</taxon>
    </lineage>
</organism>
<dbReference type="InterPro" id="IPR006703">
    <property type="entry name" value="G_AIG1"/>
</dbReference>
<dbReference type="PANTHER" id="PTHR10903">
    <property type="entry name" value="GTPASE, IMAP FAMILY MEMBER-RELATED"/>
    <property type="match status" value="1"/>
</dbReference>
<dbReference type="Proteomes" id="UP001356427">
    <property type="component" value="Unassembled WGS sequence"/>
</dbReference>
<dbReference type="PANTHER" id="PTHR10903:SF107">
    <property type="entry name" value="GTPASE IMAP FAMILY MEMBER 4-LIKE-RELATED"/>
    <property type="match status" value="1"/>
</dbReference>
<gene>
    <name evidence="6" type="ORF">J4Q44_G00377250</name>
</gene>
<comment type="caution">
    <text evidence="6">The sequence shown here is derived from an EMBL/GenBank/DDBJ whole genome shotgun (WGS) entry which is preliminary data.</text>
</comment>
<evidence type="ECO:0000259" key="5">
    <source>
        <dbReference type="PROSITE" id="PS50209"/>
    </source>
</evidence>
<dbReference type="GO" id="GO:0005525">
    <property type="term" value="F:GTP binding"/>
    <property type="evidence" value="ECO:0007669"/>
    <property type="project" value="UniProtKB-KW"/>
</dbReference>
<dbReference type="PROSITE" id="PS50209">
    <property type="entry name" value="CARD"/>
    <property type="match status" value="1"/>
</dbReference>
<comment type="similarity">
    <text evidence="1">Belongs to the TRAFAC class TrmE-Era-EngA-EngB-Septin-like GTPase superfamily. AIG1/Toc34/Toc159-like paraseptin GTPase family. IAN subfamily.</text>
</comment>
<keyword evidence="2" id="KW-0547">Nucleotide-binding</keyword>
<feature type="region of interest" description="Disordered" evidence="4">
    <location>
        <begin position="348"/>
        <end position="376"/>
    </location>
</feature>
<feature type="compositionally biased region" description="Polar residues" evidence="4">
    <location>
        <begin position="246"/>
        <end position="260"/>
    </location>
</feature>
<dbReference type="InterPro" id="IPR027417">
    <property type="entry name" value="P-loop_NTPase"/>
</dbReference>
<sequence>MTAGNIILDKKFSFWKFRNKQRVKKINQKITVIRTPGWDKYGLFWSEKKQQIKDSVKSFKDGPNAVLLVIKTTPQTCSFNEKDEETLEELFTTRVWDHTVVLFTKGEKLAEFDLSEQKIKDRFEHLIRKCGNRCHVLYDKKPCKEQNREVIKTLEDMSLKNKYENLYMEQDAIDPVTISKRLIKKIALKGNILNKIGKLCSRLSRTNGRSNESLQSEIMKLKEILKQKDEDITRLQSCLNQQTQTDFLSPSNIARQTQTDCPGPPEENQQKHPLLGEDSNEDTKVERKYWMEVVKERDREIEQLKAKMEKQASYGTIAEQVNMNGRQDTNGQFIKKHRLALENRIGPSRSILQRLQERGVLNDEEREELDNKTPRP</sequence>
<dbReference type="Gene3D" id="3.40.50.300">
    <property type="entry name" value="P-loop containing nucleotide triphosphate hydrolases"/>
    <property type="match status" value="1"/>
</dbReference>
<dbReference type="EMBL" id="JAGTTL010000039">
    <property type="protein sequence ID" value="KAK6291940.1"/>
    <property type="molecule type" value="Genomic_DNA"/>
</dbReference>
<evidence type="ECO:0000313" key="6">
    <source>
        <dbReference type="EMBL" id="KAK6291940.1"/>
    </source>
</evidence>
<protein>
    <recommendedName>
        <fullName evidence="5">CARD domain-containing protein</fullName>
    </recommendedName>
</protein>
<dbReference type="GO" id="GO:0042981">
    <property type="term" value="P:regulation of apoptotic process"/>
    <property type="evidence" value="ECO:0007669"/>
    <property type="project" value="InterPro"/>
</dbReference>
<evidence type="ECO:0000256" key="4">
    <source>
        <dbReference type="SAM" id="MobiDB-lite"/>
    </source>
</evidence>
<dbReference type="InterPro" id="IPR001315">
    <property type="entry name" value="CARD"/>
</dbReference>
<dbReference type="SUPFAM" id="SSF47986">
    <property type="entry name" value="DEATH domain"/>
    <property type="match status" value="1"/>
</dbReference>
<keyword evidence="7" id="KW-1185">Reference proteome</keyword>
<evidence type="ECO:0000256" key="3">
    <source>
        <dbReference type="ARBA" id="ARBA00023134"/>
    </source>
</evidence>